<dbReference type="InterPro" id="IPR026453">
    <property type="entry name" value="PGF_pre_PGF"/>
</dbReference>
<dbReference type="InterPro" id="IPR006626">
    <property type="entry name" value="PbH1"/>
</dbReference>
<dbReference type="SUPFAM" id="SSF49299">
    <property type="entry name" value="PKD domain"/>
    <property type="match status" value="6"/>
</dbReference>
<reference evidence="7 8" key="1">
    <citation type="submission" date="2018-01" db="EMBL/GenBank/DDBJ databases">
        <title>Complete genome sequence of Salinigranum rubrum GX10T, an extremely halophilic archaeon isolated from a marine solar saltern.</title>
        <authorList>
            <person name="Han S."/>
        </authorList>
    </citation>
    <scope>NUCLEOTIDE SEQUENCE [LARGE SCALE GENOMIC DNA]</scope>
    <source>
        <strain evidence="7 8">GX10</strain>
    </source>
</reference>
<protein>
    <recommendedName>
        <fullName evidence="6">PKD domain-containing protein</fullName>
    </recommendedName>
</protein>
<feature type="region of interest" description="Disordered" evidence="4">
    <location>
        <begin position="1403"/>
        <end position="1435"/>
    </location>
</feature>
<dbReference type="Pfam" id="PF18911">
    <property type="entry name" value="PKD_4"/>
    <property type="match status" value="6"/>
</dbReference>
<dbReference type="Pfam" id="PF15780">
    <property type="entry name" value="ASH"/>
    <property type="match status" value="1"/>
</dbReference>
<dbReference type="Pfam" id="PF07705">
    <property type="entry name" value="CARDB"/>
    <property type="match status" value="1"/>
</dbReference>
<dbReference type="EMBL" id="CP026309">
    <property type="protein sequence ID" value="AUV81632.1"/>
    <property type="molecule type" value="Genomic_DNA"/>
</dbReference>
<dbReference type="InterPro" id="IPR006633">
    <property type="entry name" value="Carb-bd_sugar_hydrolysis-dom"/>
</dbReference>
<dbReference type="SMART" id="SM00722">
    <property type="entry name" value="CASH"/>
    <property type="match status" value="2"/>
</dbReference>
<feature type="compositionally biased region" description="Polar residues" evidence="4">
    <location>
        <begin position="1156"/>
        <end position="1166"/>
    </location>
</feature>
<keyword evidence="5" id="KW-1133">Transmembrane helix</keyword>
<evidence type="ECO:0000313" key="8">
    <source>
        <dbReference type="Proteomes" id="UP000236584"/>
    </source>
</evidence>
<evidence type="ECO:0000256" key="5">
    <source>
        <dbReference type="SAM" id="Phobius"/>
    </source>
</evidence>
<evidence type="ECO:0000313" key="7">
    <source>
        <dbReference type="EMBL" id="AUV81632.1"/>
    </source>
</evidence>
<evidence type="ECO:0000259" key="6">
    <source>
        <dbReference type="PROSITE" id="PS50093"/>
    </source>
</evidence>
<dbReference type="InterPro" id="IPR000601">
    <property type="entry name" value="PKD_dom"/>
</dbReference>
<dbReference type="PROSITE" id="PS50093">
    <property type="entry name" value="PKD"/>
    <property type="match status" value="6"/>
</dbReference>
<dbReference type="InterPro" id="IPR029865">
    <property type="entry name" value="KIAA0319-like"/>
</dbReference>
<dbReference type="GO" id="GO:0016020">
    <property type="term" value="C:membrane"/>
    <property type="evidence" value="ECO:0007669"/>
    <property type="project" value="TreeGrafter"/>
</dbReference>
<dbReference type="PANTHER" id="PTHR46182">
    <property type="entry name" value="FI19480P1"/>
    <property type="match status" value="1"/>
</dbReference>
<keyword evidence="8" id="KW-1185">Reference proteome</keyword>
<gene>
    <name evidence="7" type="ORF">C2R22_08165</name>
</gene>
<dbReference type="InterPro" id="IPR035986">
    <property type="entry name" value="PKD_dom_sf"/>
</dbReference>
<dbReference type="SMART" id="SM00089">
    <property type="entry name" value="PKD"/>
    <property type="match status" value="6"/>
</dbReference>
<keyword evidence="5" id="KW-0812">Transmembrane</keyword>
<dbReference type="InterPro" id="IPR013783">
    <property type="entry name" value="Ig-like_fold"/>
</dbReference>
<evidence type="ECO:0000256" key="3">
    <source>
        <dbReference type="ARBA" id="ARBA00022737"/>
    </source>
</evidence>
<feature type="transmembrane region" description="Helical" evidence="5">
    <location>
        <begin position="21"/>
        <end position="47"/>
    </location>
</feature>
<feature type="domain" description="PKD" evidence="6">
    <location>
        <begin position="943"/>
        <end position="1030"/>
    </location>
</feature>
<accession>A0A2I8VI70</accession>
<keyword evidence="3" id="KW-0677">Repeat</keyword>
<dbReference type="Gene3D" id="2.160.20.10">
    <property type="entry name" value="Single-stranded right-handed beta-helix, Pectin lyase-like"/>
    <property type="match status" value="2"/>
</dbReference>
<dbReference type="InterPro" id="IPR039448">
    <property type="entry name" value="Beta_helix"/>
</dbReference>
<sequence length="1460" mass="149027">MGDLEPENRVHRLTFDRSRRVTLVAVVIAVLLGSAPSAGLVGFVGVVQGAGCTTISESTTITSPGCYVIGGGVEEHEDGDYIRIEASDVVLDGGGHTLDGGGNNNAVHVDGSYSNVTVRNLVVENWDRGIFVKDVTDATVRDVVGRSNKHAVEFDATVSSTVDNVSASENTEYGVYVKGGTDTTVTDSTATNNGRSGLFVDAYEVTVTDVVADSNTEHGVYLKDVSGGTVQRATATGNTRHGIALDGSPDSVIVDSTADTNGEDGVHVHHSDRSTVRNVTATGNTRHGIALEDSTDSVVVDSTADANADAGIRVHHSDRTLVRNVAAADNAHGVHLSSATTTLNDSTLASNDEGVRLTKHVHTVENVTLTSNTYGVYLDEPDDNVVRGSRINASTTAGIYFPDDKPENNLLYDNYLNNSANVVFDGSVPQTDWSVSRRTKTNVIGGSLVGGNYWAAPDGNGPSQLYDDADGDGFLDTPYAVASGTTDELPLTDVTAAFAVTPASADFGTVAFGSTATRSFTVESRVGSDVTVDSFDLSGDASSFSVSTDPAPVTLSTGATTTVEVTLSPTTTGSLSATLTADASADAYDTDTALTAAVTDSTDPTASTLADTTVDEDTSVSFDGSGSTDNVGIVSYSWAFGDGATATGQTPTHTYETPGTYSADLTVTDLVGNTDTATRTVTVQDVTAPVADAGSNRTVHVNTAVSFDAGGSTDNVGVDSYSWDFGDSSGTNGETPTHTYGSTGTYQVQLDVTDAAGNTGTDDITVEVVDTTSPLALPGGDRTVDEDSSVAFDGSASTDDTAIVSYDWDFDTGDTATGVSPSYTFSDPGNYTVTLTVEDGGGNVASNETRVTVRDVTNPTADAGSDATVDEGSPLSFDGSGSTDNVGIDSYSWTFGDGNSSTGPQPSHTYATPGTYAATLTVTDGAGETAADTRVVTVRDVTAPAVDGLDDRTVSVDESVAFDASGSTDGVGVDSYSWGFGDGSTATGATPTHAYETPGTYTVTYTATDAAGNGNTTTATVYVSDTVAPTPDTGGDRTVSVGESVAFDASGSTDDVGVAAYRWSFADETDVTAATTTRTFETSGTYSATLTVRDAAGNRASETVLVTVEDEPNESSGGGGSGGGDGGGSGVGSGGVTAPSTAAPTSPDESDAASEPTVQTAETTVSADEPTSVDLSTDGDAATAPPVGVTDIGFTPAVSEEVSLQVTSAQNLDGSPAFDRDDNTELLSNVRVDHSIDNADVSDVEIGFRVSKDRLAGLGVPAEDVALYRHQEGTWAELPTTVVGETADAYAFRASSPGLSEFAVGAKQPNFALQTVRVAVEEIRVGDDIQVFVRITNDGGADGSFVANLVIDGEVVENRELTIAAGGRRQVRFARPIGAVGSYTVQVNDALAGEVIVTSGDGDATASSASSSASSTDTDLGTETQGGEPATSGPDAGTLGVVGVGVLVLLGLVGYYRRES</sequence>
<dbReference type="InterPro" id="IPR011635">
    <property type="entry name" value="CARDB"/>
</dbReference>
<keyword evidence="2" id="KW-0963">Cytoplasm</keyword>
<dbReference type="InterPro" id="IPR011050">
    <property type="entry name" value="Pectin_lyase_fold/virulence"/>
</dbReference>
<evidence type="ECO:0000256" key="4">
    <source>
        <dbReference type="SAM" id="MobiDB-lite"/>
    </source>
</evidence>
<feature type="region of interest" description="Disordered" evidence="4">
    <location>
        <begin position="1106"/>
        <end position="1188"/>
    </location>
</feature>
<dbReference type="NCBIfam" id="NF012200">
    <property type="entry name" value="choice_anch_D"/>
    <property type="match status" value="1"/>
</dbReference>
<dbReference type="GO" id="GO:0031410">
    <property type="term" value="C:cytoplasmic vesicle"/>
    <property type="evidence" value="ECO:0007669"/>
    <property type="project" value="TreeGrafter"/>
</dbReference>
<dbReference type="SUPFAM" id="SSF51126">
    <property type="entry name" value="Pectin lyase-like"/>
    <property type="match status" value="2"/>
</dbReference>
<dbReference type="InterPro" id="IPR031549">
    <property type="entry name" value="ASH"/>
</dbReference>
<dbReference type="Pfam" id="PF05048">
    <property type="entry name" value="NosD"/>
    <property type="match status" value="1"/>
</dbReference>
<proteinExistence type="predicted"/>
<dbReference type="NCBIfam" id="TIGR04213">
    <property type="entry name" value="PGF_pre_PGF"/>
    <property type="match status" value="1"/>
</dbReference>
<feature type="region of interest" description="Disordered" evidence="4">
    <location>
        <begin position="858"/>
        <end position="883"/>
    </location>
</feature>
<dbReference type="Gene3D" id="2.60.40.10">
    <property type="entry name" value="Immunoglobulins"/>
    <property type="match status" value="8"/>
</dbReference>
<feature type="domain" description="PKD" evidence="6">
    <location>
        <begin position="688"/>
        <end position="773"/>
    </location>
</feature>
<feature type="domain" description="PKD" evidence="6">
    <location>
        <begin position="603"/>
        <end position="690"/>
    </location>
</feature>
<comment type="subcellular location">
    <subcellularLocation>
        <location evidence="1">Cytoplasm</location>
    </subcellularLocation>
</comment>
<feature type="domain" description="PKD" evidence="6">
    <location>
        <begin position="773"/>
        <end position="853"/>
    </location>
</feature>
<dbReference type="PANTHER" id="PTHR46182:SF2">
    <property type="entry name" value="FI19480P1"/>
    <property type="match status" value="1"/>
</dbReference>
<dbReference type="SMART" id="SM00710">
    <property type="entry name" value="PbH1"/>
    <property type="match status" value="12"/>
</dbReference>
<feature type="transmembrane region" description="Helical" evidence="5">
    <location>
        <begin position="1436"/>
        <end position="1456"/>
    </location>
</feature>
<feature type="domain" description="PKD" evidence="6">
    <location>
        <begin position="858"/>
        <end position="938"/>
    </location>
</feature>
<feature type="compositionally biased region" description="Gly residues" evidence="4">
    <location>
        <begin position="1116"/>
        <end position="1135"/>
    </location>
</feature>
<feature type="compositionally biased region" description="Low complexity" evidence="4">
    <location>
        <begin position="1403"/>
        <end position="1419"/>
    </location>
</feature>
<dbReference type="Pfam" id="PF13229">
    <property type="entry name" value="Beta_helix"/>
    <property type="match status" value="1"/>
</dbReference>
<evidence type="ECO:0000256" key="2">
    <source>
        <dbReference type="ARBA" id="ARBA00022490"/>
    </source>
</evidence>
<dbReference type="InterPro" id="IPR012334">
    <property type="entry name" value="Pectin_lyas_fold"/>
</dbReference>
<dbReference type="CDD" id="cd00146">
    <property type="entry name" value="PKD"/>
    <property type="match status" value="6"/>
</dbReference>
<dbReference type="KEGG" id="srub:C2R22_08165"/>
<dbReference type="InterPro" id="IPR022409">
    <property type="entry name" value="PKD/Chitinase_dom"/>
</dbReference>
<feature type="domain" description="PKD" evidence="6">
    <location>
        <begin position="1028"/>
        <end position="1109"/>
    </location>
</feature>
<keyword evidence="5" id="KW-0472">Membrane</keyword>
<organism evidence="7 8">
    <name type="scientific">Salinigranum rubrum</name>
    <dbReference type="NCBI Taxonomy" id="755307"/>
    <lineage>
        <taxon>Archaea</taxon>
        <taxon>Methanobacteriati</taxon>
        <taxon>Methanobacteriota</taxon>
        <taxon>Stenosarchaea group</taxon>
        <taxon>Halobacteria</taxon>
        <taxon>Halobacteriales</taxon>
        <taxon>Haloferacaceae</taxon>
        <taxon>Salinigranum</taxon>
    </lineage>
</organism>
<evidence type="ECO:0000256" key="1">
    <source>
        <dbReference type="ARBA" id="ARBA00004496"/>
    </source>
</evidence>
<dbReference type="InterPro" id="IPR007742">
    <property type="entry name" value="NosD_dom"/>
</dbReference>
<name>A0A2I8VI70_9EURY</name>
<dbReference type="Proteomes" id="UP000236584">
    <property type="component" value="Chromosome"/>
</dbReference>